<dbReference type="SMART" id="SM00248">
    <property type="entry name" value="ANK"/>
    <property type="match status" value="4"/>
</dbReference>
<dbReference type="PANTHER" id="PTHR24201:SF9">
    <property type="entry name" value="CYCLIN-DEPENDENT KINASE 4 INHIBITOR C"/>
    <property type="match status" value="1"/>
</dbReference>
<evidence type="ECO:0000313" key="4">
    <source>
        <dbReference type="EMBL" id="CAJ0965881.1"/>
    </source>
</evidence>
<gene>
    <name evidence="4" type="ORF">RIMI_LOCUS20734723</name>
</gene>
<accession>A0ABN9MNR3</accession>
<feature type="repeat" description="ANK" evidence="3">
    <location>
        <begin position="163"/>
        <end position="184"/>
    </location>
</feature>
<dbReference type="InterPro" id="IPR050776">
    <property type="entry name" value="Ank_Repeat/CDKN_Inhibitor"/>
</dbReference>
<dbReference type="PROSITE" id="PS50088">
    <property type="entry name" value="ANK_REPEAT"/>
    <property type="match status" value="2"/>
</dbReference>
<organism evidence="4 5">
    <name type="scientific">Ranitomeya imitator</name>
    <name type="common">mimic poison frog</name>
    <dbReference type="NCBI Taxonomy" id="111125"/>
    <lineage>
        <taxon>Eukaryota</taxon>
        <taxon>Metazoa</taxon>
        <taxon>Chordata</taxon>
        <taxon>Craniata</taxon>
        <taxon>Vertebrata</taxon>
        <taxon>Euteleostomi</taxon>
        <taxon>Amphibia</taxon>
        <taxon>Batrachia</taxon>
        <taxon>Anura</taxon>
        <taxon>Neobatrachia</taxon>
        <taxon>Hyloidea</taxon>
        <taxon>Dendrobatidae</taxon>
        <taxon>Dendrobatinae</taxon>
        <taxon>Ranitomeya</taxon>
    </lineage>
</organism>
<dbReference type="PROSITE" id="PS50297">
    <property type="entry name" value="ANK_REP_REGION"/>
    <property type="match status" value="2"/>
</dbReference>
<protein>
    <submittedName>
        <fullName evidence="4">Uncharacterized protein</fullName>
    </submittedName>
</protein>
<name>A0ABN9MNR3_9NEOB</name>
<proteinExistence type="predicted"/>
<dbReference type="PANTHER" id="PTHR24201">
    <property type="entry name" value="ANK_REP_REGION DOMAIN-CONTAINING PROTEIN"/>
    <property type="match status" value="1"/>
</dbReference>
<dbReference type="EMBL" id="CAUEEQ010070434">
    <property type="protein sequence ID" value="CAJ0965881.1"/>
    <property type="molecule type" value="Genomic_DNA"/>
</dbReference>
<evidence type="ECO:0000256" key="3">
    <source>
        <dbReference type="PROSITE-ProRule" id="PRU00023"/>
    </source>
</evidence>
<dbReference type="InterPro" id="IPR036770">
    <property type="entry name" value="Ankyrin_rpt-contain_sf"/>
</dbReference>
<dbReference type="Pfam" id="PF00023">
    <property type="entry name" value="Ank"/>
    <property type="match status" value="1"/>
</dbReference>
<dbReference type="InterPro" id="IPR002110">
    <property type="entry name" value="Ankyrin_rpt"/>
</dbReference>
<evidence type="ECO:0000256" key="2">
    <source>
        <dbReference type="ARBA" id="ARBA00023043"/>
    </source>
</evidence>
<dbReference type="Proteomes" id="UP001176940">
    <property type="component" value="Unassembled WGS sequence"/>
</dbReference>
<sequence length="228" mass="24744">MKKRGGCRNICSSRVPGGGSFFTSIYYDPPISSEPRLSACSCHALITLCPAPDLCPGPQPSMAEPLADLMSTAAARGDLEQLEDLLQRTPNVDALNRFGRTALQVMRLGCPAIASLLLRRGADPNLQDSSGFSVLHDTARAGFQDTLQILLDFHADVNLQDKDGNIALHLAAKEGHLHMVQYLVLHTDTVVTHRNRNGDTPCDLARMYNREQVVVWLQGNARGQAGDG</sequence>
<keyword evidence="2 3" id="KW-0040">ANK repeat</keyword>
<dbReference type="Pfam" id="PF12796">
    <property type="entry name" value="Ank_2"/>
    <property type="match status" value="1"/>
</dbReference>
<feature type="repeat" description="ANK" evidence="3">
    <location>
        <begin position="130"/>
        <end position="162"/>
    </location>
</feature>
<keyword evidence="5" id="KW-1185">Reference proteome</keyword>
<keyword evidence="1" id="KW-0677">Repeat</keyword>
<evidence type="ECO:0000313" key="5">
    <source>
        <dbReference type="Proteomes" id="UP001176940"/>
    </source>
</evidence>
<evidence type="ECO:0000256" key="1">
    <source>
        <dbReference type="ARBA" id="ARBA00022737"/>
    </source>
</evidence>
<comment type="caution">
    <text evidence="4">The sequence shown here is derived from an EMBL/GenBank/DDBJ whole genome shotgun (WGS) entry which is preliminary data.</text>
</comment>
<reference evidence="4" key="1">
    <citation type="submission" date="2023-07" db="EMBL/GenBank/DDBJ databases">
        <authorList>
            <person name="Stuckert A."/>
        </authorList>
    </citation>
    <scope>NUCLEOTIDE SEQUENCE</scope>
</reference>
<dbReference type="SUPFAM" id="SSF48403">
    <property type="entry name" value="Ankyrin repeat"/>
    <property type="match status" value="1"/>
</dbReference>
<dbReference type="Gene3D" id="1.25.40.20">
    <property type="entry name" value="Ankyrin repeat-containing domain"/>
    <property type="match status" value="1"/>
</dbReference>